<feature type="domain" description="CUB" evidence="14">
    <location>
        <begin position="1085"/>
        <end position="1202"/>
    </location>
</feature>
<feature type="domain" description="CUB" evidence="14">
    <location>
        <begin position="514"/>
        <end position="657"/>
    </location>
</feature>
<dbReference type="PROSITE" id="PS01180">
    <property type="entry name" value="CUB"/>
    <property type="match status" value="5"/>
</dbReference>
<evidence type="ECO:0000259" key="16">
    <source>
        <dbReference type="PROSITE" id="PS51864"/>
    </source>
</evidence>
<keyword evidence="18" id="KW-1185">Reference proteome</keyword>
<feature type="compositionally biased region" description="Low complexity" evidence="13">
    <location>
        <begin position="55"/>
        <end position="68"/>
    </location>
</feature>
<feature type="domain" description="CUB" evidence="14">
    <location>
        <begin position="813"/>
        <end position="926"/>
    </location>
</feature>
<dbReference type="SMART" id="SM00042">
    <property type="entry name" value="CUB"/>
    <property type="match status" value="5"/>
</dbReference>
<dbReference type="FunFam" id="2.60.120.290:FF:000005">
    <property type="entry name" value="Procollagen C-endopeptidase enhancer 1"/>
    <property type="match status" value="1"/>
</dbReference>
<keyword evidence="2 10" id="KW-0245">EGF-like domain</keyword>
<dbReference type="SUPFAM" id="SSF55486">
    <property type="entry name" value="Metalloproteases ('zincins'), catalytic domain"/>
    <property type="match status" value="1"/>
</dbReference>
<dbReference type="PANTHER" id="PTHR24251">
    <property type="entry name" value="OVOCHYMASE-RELATED"/>
    <property type="match status" value="1"/>
</dbReference>
<evidence type="ECO:0000256" key="5">
    <source>
        <dbReference type="ARBA" id="ARBA00022737"/>
    </source>
</evidence>
<proteinExistence type="predicted"/>
<evidence type="ECO:0000256" key="3">
    <source>
        <dbReference type="ARBA" id="ARBA00022670"/>
    </source>
</evidence>
<dbReference type="InterPro" id="IPR035914">
    <property type="entry name" value="Sperma_CUB_dom_sf"/>
</dbReference>
<keyword evidence="7 11" id="KW-0862">Zinc</keyword>
<feature type="active site" evidence="11">
    <location>
        <position position="296"/>
    </location>
</feature>
<reference evidence="17" key="1">
    <citation type="submission" date="2019-05" db="EMBL/GenBank/DDBJ databases">
        <title>Annotation for the trematode Paragonimus heterotremus.</title>
        <authorList>
            <person name="Choi Y.-J."/>
        </authorList>
    </citation>
    <scope>NUCLEOTIDE SEQUENCE</scope>
    <source>
        <strain evidence="17">LC</strain>
    </source>
</reference>
<dbReference type="Pfam" id="PF00431">
    <property type="entry name" value="CUB"/>
    <property type="match status" value="5"/>
</dbReference>
<protein>
    <recommendedName>
        <fullName evidence="12">Metalloendopeptidase</fullName>
        <ecNumber evidence="12">3.4.24.-</ecNumber>
    </recommendedName>
</protein>
<evidence type="ECO:0000256" key="6">
    <source>
        <dbReference type="ARBA" id="ARBA00022801"/>
    </source>
</evidence>
<dbReference type="PROSITE" id="PS01187">
    <property type="entry name" value="EGF_CA"/>
    <property type="match status" value="2"/>
</dbReference>
<comment type="caution">
    <text evidence="17">The sequence shown here is derived from an EMBL/GenBank/DDBJ whole genome shotgun (WGS) entry which is preliminary data.</text>
</comment>
<feature type="region of interest" description="Disordered" evidence="13">
    <location>
        <begin position="34"/>
        <end position="79"/>
    </location>
</feature>
<feature type="domain" description="EGF-like" evidence="15">
    <location>
        <begin position="926"/>
        <end position="965"/>
    </location>
</feature>
<feature type="region of interest" description="Disordered" evidence="13">
    <location>
        <begin position="1274"/>
        <end position="1307"/>
    </location>
</feature>
<feature type="compositionally biased region" description="Polar residues" evidence="13">
    <location>
        <begin position="1280"/>
        <end position="1302"/>
    </location>
</feature>
<dbReference type="PROSITE" id="PS00010">
    <property type="entry name" value="ASX_HYDROXYL"/>
    <property type="match status" value="2"/>
</dbReference>
<dbReference type="EC" id="3.4.24.-" evidence="12"/>
<feature type="binding site" evidence="11">
    <location>
        <position position="295"/>
    </location>
    <ligand>
        <name>Zn(2+)</name>
        <dbReference type="ChEBI" id="CHEBI:29105"/>
        <note>catalytic</note>
    </ligand>
</feature>
<dbReference type="Pfam" id="PF01400">
    <property type="entry name" value="Astacin"/>
    <property type="match status" value="1"/>
</dbReference>
<dbReference type="PROSITE" id="PS51864">
    <property type="entry name" value="ASTACIN"/>
    <property type="match status" value="1"/>
</dbReference>
<dbReference type="InterPro" id="IPR001506">
    <property type="entry name" value="Peptidase_M12A"/>
</dbReference>
<dbReference type="SMART" id="SM00235">
    <property type="entry name" value="ZnMc"/>
    <property type="match status" value="1"/>
</dbReference>
<dbReference type="Gene3D" id="2.10.25.10">
    <property type="entry name" value="Laminin"/>
    <property type="match status" value="2"/>
</dbReference>
<dbReference type="InterPro" id="IPR018097">
    <property type="entry name" value="EGF_Ca-bd_CS"/>
</dbReference>
<evidence type="ECO:0000256" key="4">
    <source>
        <dbReference type="ARBA" id="ARBA00022723"/>
    </source>
</evidence>
<dbReference type="GO" id="GO:0005509">
    <property type="term" value="F:calcium ion binding"/>
    <property type="evidence" value="ECO:0007669"/>
    <property type="project" value="InterPro"/>
</dbReference>
<dbReference type="Proteomes" id="UP000748531">
    <property type="component" value="Unassembled WGS sequence"/>
</dbReference>
<feature type="disulfide bond" evidence="11">
    <location>
        <begin position="266"/>
        <end position="267"/>
    </location>
</feature>
<dbReference type="InterPro" id="IPR001881">
    <property type="entry name" value="EGF-like_Ca-bd_dom"/>
</dbReference>
<dbReference type="FunFam" id="2.10.25.10:FF:000240">
    <property type="entry name" value="Vitamin K-dependent protein S"/>
    <property type="match status" value="1"/>
</dbReference>
<dbReference type="FunFam" id="2.60.120.290:FF:000052">
    <property type="entry name" value="Metalloendopeptidase"/>
    <property type="match status" value="1"/>
</dbReference>
<dbReference type="SUPFAM" id="SSF49854">
    <property type="entry name" value="Spermadhesin, CUB domain"/>
    <property type="match status" value="5"/>
</dbReference>
<dbReference type="SMART" id="SM00181">
    <property type="entry name" value="EGF"/>
    <property type="match status" value="2"/>
</dbReference>
<dbReference type="CDD" id="cd00041">
    <property type="entry name" value="CUB"/>
    <property type="match status" value="5"/>
</dbReference>
<keyword evidence="3 11" id="KW-0645">Protease</keyword>
<feature type="compositionally biased region" description="Basic and acidic residues" evidence="13">
    <location>
        <begin position="1427"/>
        <end position="1442"/>
    </location>
</feature>
<dbReference type="InterPro" id="IPR000859">
    <property type="entry name" value="CUB_dom"/>
</dbReference>
<evidence type="ECO:0000313" key="18">
    <source>
        <dbReference type="Proteomes" id="UP000748531"/>
    </source>
</evidence>
<feature type="domain" description="CUB" evidence="14">
    <location>
        <begin position="972"/>
        <end position="1084"/>
    </location>
</feature>
<evidence type="ECO:0000256" key="2">
    <source>
        <dbReference type="ARBA" id="ARBA00022536"/>
    </source>
</evidence>
<accession>A0A8J4X373</accession>
<evidence type="ECO:0000256" key="11">
    <source>
        <dbReference type="PROSITE-ProRule" id="PRU01211"/>
    </source>
</evidence>
<dbReference type="GO" id="GO:0008270">
    <property type="term" value="F:zinc ion binding"/>
    <property type="evidence" value="ECO:0007669"/>
    <property type="project" value="UniProtKB-UniRule"/>
</dbReference>
<dbReference type="InterPro" id="IPR024079">
    <property type="entry name" value="MetalloPept_cat_dom_sf"/>
</dbReference>
<feature type="domain" description="Peptidase M12A" evidence="16">
    <location>
        <begin position="201"/>
        <end position="400"/>
    </location>
</feature>
<keyword evidence="4 11" id="KW-0479">Metal-binding</keyword>
<feature type="domain" description="EGF-like" evidence="15">
    <location>
        <begin position="770"/>
        <end position="810"/>
    </location>
</feature>
<dbReference type="InterPro" id="IPR000742">
    <property type="entry name" value="EGF"/>
</dbReference>
<sequence>MTLKQIALSDHPIQNWDDIQETSVARKSLETQPLISTSQTIPPSPSKVASVSLETKSQSVKSTKSQRSLLSNENNKTRGLRRKRLQTQGRLWGRKFRRRTRRIQQLNRKRSNIRQKEPKSLDIRTLTPDHHRKYKRLLSRFQMIRKKLREMQQRQRLSRWHVTGKSSLQAVRTSQPVRETILYQNDFVPVQSKRTRRTKRAATAYVSRTWPNGVIPYIIEANFSSETKATIVKAMRHWENYTCLSFVEREPHHKSYIVFTEKACGCCSYVGRRSEDEPQAISIGKNCDKKGIVIHELGHVIGFWHEHTRPDRDDHVDILLENVVDGQDFNFKKMDPSEVNSLGEPYDYSSIMHYAKGTFAKANKDETIRPKPCCPRPPIGQRIQLSPGDVRQANKLYSCPACGRTLLEPSGTFSSPQMAWKIDGGLNLVNSSYLSNSVGQEQFYHSGGALSVAHLLPDDNSYIYHPYQPTSGSHIDGMVDHGLSGMVNDQTQHPSQSPKHWSKYFTPADKFSIAGDPPSQKSMYLSSSALGFTSASPILCQWRITAASGERIRLNFTHMDVSGPISHNTHQSSVLSDLHNDLQRAYELTHRPNSPVSCINDYIEIRDGYYSSSRLLGRFCGQHIPASVISTGSRLWLEYRRSAGSLSTGFIADYEAICGGELQMESGTLNSPQYPESYRPSKECVWQIIVPVGYSVALSFHSFQLEKHDTCVYDYLEIRDGLTESAPLLKKLCGSQLPAPIKSTNNVMTVKFVSDSSVEKQGFTATFQKEFDECKTLKHGCSHTCVNTLGGYRCQCEIGYELHPDGKRCEDACGGVINEANGTIQTPSFPDLYPPNKNCIWKIVAPPKSYIFLNFSHFDLEGRNQACKYDFINVYSGPTDNQQKIGNFCGDHLPDPITSHTNELSIEFYSDNSVQRTGFRAVFVTDLDECADNNGGCQHLCRNTIGSYHCACRPGYKLYGKYKCKENVKTGCQQEITSPDGEIITPNWPNEYPVKQHCQWKITVTPGHRVKIIFADFDLESHPQCNYDLVVAYDGLSKTAPVLGQYCGSRKPAPIISTQNKLLLTFKSDSSVQRKGFRAQHTTVCGGHLMAEQSAQNLYSHAQFGDLDYEPHQQCYWSIGPKLENQTVLLRFLFFELEQRDSCTFDSLRVFDGSDSKGKLFGSYCGNKIPTTFVAESGQLYMEFVSDEAIGNKGFQIQYQMIPYGYNLPDSDRASAKTVDSFTQTSKATVYYGKNEMLQQYQPAYGSRYLFPPAWGTGRIRYFSDGRSASALRQSRKQGGWSSSPTGSADANFYRQNNNENSGYLRPVHNSRPWRFSYAYAEPATDGPTANLDSVRQAERSPHTKNRGLAELLTTHKSNHFSSAVNRATSPASSKSGSAWYVRPGRVNRGQEMPIMHRIIHPHSQMTRTSSSYIHNSPQSLHTRYSSPERRASRNTYRRENNHPTFSFNVMATGGVSSYQPGSSSPRYYKSRSVINSPIYRYPQNKVYARKQR</sequence>
<dbReference type="PROSITE" id="PS01186">
    <property type="entry name" value="EGF_2"/>
    <property type="match status" value="2"/>
</dbReference>
<name>A0A8J4X373_9TREM</name>
<evidence type="ECO:0000259" key="14">
    <source>
        <dbReference type="PROSITE" id="PS01180"/>
    </source>
</evidence>
<evidence type="ECO:0000256" key="9">
    <source>
        <dbReference type="ARBA" id="ARBA00023157"/>
    </source>
</evidence>
<feature type="domain" description="CUB" evidence="14">
    <location>
        <begin position="658"/>
        <end position="770"/>
    </location>
</feature>
<keyword evidence="1" id="KW-0217">Developmental protein</keyword>
<dbReference type="FunFam" id="2.60.120.290:FF:000013">
    <property type="entry name" value="Membrane frizzled-related protein"/>
    <property type="match status" value="2"/>
</dbReference>
<gene>
    <name evidence="17" type="ORF">PHET_01294</name>
</gene>
<dbReference type="Gene3D" id="2.60.120.290">
    <property type="entry name" value="Spermadhesin, CUB domain"/>
    <property type="match status" value="5"/>
</dbReference>
<evidence type="ECO:0000256" key="13">
    <source>
        <dbReference type="SAM" id="MobiDB-lite"/>
    </source>
</evidence>
<feature type="binding site" evidence="11">
    <location>
        <position position="299"/>
    </location>
    <ligand>
        <name>Zn(2+)</name>
        <dbReference type="ChEBI" id="CHEBI:29105"/>
        <note>catalytic</note>
    </ligand>
</feature>
<dbReference type="PRINTS" id="PR00480">
    <property type="entry name" value="ASTACIN"/>
</dbReference>
<dbReference type="PROSITE" id="PS50026">
    <property type="entry name" value="EGF_3"/>
    <property type="match status" value="2"/>
</dbReference>
<keyword evidence="9 11" id="KW-1015">Disulfide bond</keyword>
<evidence type="ECO:0000256" key="12">
    <source>
        <dbReference type="RuleBase" id="RU361183"/>
    </source>
</evidence>
<evidence type="ECO:0000256" key="7">
    <source>
        <dbReference type="ARBA" id="ARBA00022833"/>
    </source>
</evidence>
<evidence type="ECO:0000256" key="10">
    <source>
        <dbReference type="PROSITE-ProRule" id="PRU00076"/>
    </source>
</evidence>
<dbReference type="GO" id="GO:0030154">
    <property type="term" value="P:cell differentiation"/>
    <property type="evidence" value="ECO:0007669"/>
    <property type="project" value="UniProtKB-ARBA"/>
</dbReference>
<dbReference type="PANTHER" id="PTHR24251:SF43">
    <property type="entry name" value="TOLLOID-LIKE PROTEIN 2"/>
    <property type="match status" value="1"/>
</dbReference>
<dbReference type="GO" id="GO:0006508">
    <property type="term" value="P:proteolysis"/>
    <property type="evidence" value="ECO:0007669"/>
    <property type="project" value="UniProtKB-KW"/>
</dbReference>
<feature type="region of interest" description="Disordered" evidence="13">
    <location>
        <begin position="1409"/>
        <end position="1449"/>
    </location>
</feature>
<comment type="caution">
    <text evidence="10">Lacks conserved residue(s) required for the propagation of feature annotation.</text>
</comment>
<dbReference type="SUPFAM" id="SSF57196">
    <property type="entry name" value="EGF/Laminin"/>
    <property type="match status" value="2"/>
</dbReference>
<dbReference type="Pfam" id="PF14670">
    <property type="entry name" value="FXa_inhibition"/>
    <property type="match status" value="2"/>
</dbReference>
<dbReference type="InterPro" id="IPR006026">
    <property type="entry name" value="Peptidase_Metallo"/>
</dbReference>
<evidence type="ECO:0000256" key="8">
    <source>
        <dbReference type="ARBA" id="ARBA00023049"/>
    </source>
</evidence>
<evidence type="ECO:0000256" key="1">
    <source>
        <dbReference type="ARBA" id="ARBA00022473"/>
    </source>
</evidence>
<dbReference type="EMBL" id="LUCH01000388">
    <property type="protein sequence ID" value="KAF5405277.1"/>
    <property type="molecule type" value="Genomic_DNA"/>
</dbReference>
<evidence type="ECO:0000313" key="17">
    <source>
        <dbReference type="EMBL" id="KAF5405277.1"/>
    </source>
</evidence>
<evidence type="ECO:0000259" key="15">
    <source>
        <dbReference type="PROSITE" id="PS50026"/>
    </source>
</evidence>
<feature type="binding site" evidence="11">
    <location>
        <position position="305"/>
    </location>
    <ligand>
        <name>Zn(2+)</name>
        <dbReference type="ChEBI" id="CHEBI:29105"/>
        <note>catalytic</note>
    </ligand>
</feature>
<dbReference type="CDD" id="cd00054">
    <property type="entry name" value="EGF_CA"/>
    <property type="match status" value="2"/>
</dbReference>
<keyword evidence="8 11" id="KW-0482">Metalloprotease</keyword>
<dbReference type="OrthoDB" id="431034at2759"/>
<keyword evidence="6 11" id="KW-0378">Hydrolase</keyword>
<dbReference type="FunFam" id="2.10.25.10:FF:000010">
    <property type="entry name" value="Pro-epidermal growth factor"/>
    <property type="match status" value="1"/>
</dbReference>
<feature type="compositionally biased region" description="Polar residues" evidence="13">
    <location>
        <begin position="1409"/>
        <end position="1426"/>
    </location>
</feature>
<dbReference type="GO" id="GO:0004222">
    <property type="term" value="F:metalloendopeptidase activity"/>
    <property type="evidence" value="ECO:0007669"/>
    <property type="project" value="UniProtKB-UniRule"/>
</dbReference>
<keyword evidence="5" id="KW-0677">Repeat</keyword>
<dbReference type="SMART" id="SM00179">
    <property type="entry name" value="EGF_CA"/>
    <property type="match status" value="2"/>
</dbReference>
<organism evidence="17 18">
    <name type="scientific">Paragonimus heterotremus</name>
    <dbReference type="NCBI Taxonomy" id="100268"/>
    <lineage>
        <taxon>Eukaryota</taxon>
        <taxon>Metazoa</taxon>
        <taxon>Spiralia</taxon>
        <taxon>Lophotrochozoa</taxon>
        <taxon>Platyhelminthes</taxon>
        <taxon>Trematoda</taxon>
        <taxon>Digenea</taxon>
        <taxon>Plagiorchiida</taxon>
        <taxon>Troglotremata</taxon>
        <taxon>Troglotrematidae</taxon>
        <taxon>Paragonimus</taxon>
    </lineage>
</organism>
<dbReference type="Gene3D" id="3.40.390.10">
    <property type="entry name" value="Collagenase (Catalytic Domain)"/>
    <property type="match status" value="1"/>
</dbReference>
<comment type="cofactor">
    <cofactor evidence="11 12">
        <name>Zn(2+)</name>
        <dbReference type="ChEBI" id="CHEBI:29105"/>
    </cofactor>
    <text evidence="11 12">Binds 1 zinc ion per subunit.</text>
</comment>
<dbReference type="InterPro" id="IPR000152">
    <property type="entry name" value="EGF-type_Asp/Asn_hydroxyl_site"/>
</dbReference>